<name>A0A927B6N4_9BACT</name>
<dbReference type="Pfam" id="PF12697">
    <property type="entry name" value="Abhydrolase_6"/>
    <property type="match status" value="1"/>
</dbReference>
<dbReference type="AlphaFoldDB" id="A0A927B6N4"/>
<organism evidence="2 3">
    <name type="scientific">Spirosoma validum</name>
    <dbReference type="NCBI Taxonomy" id="2771355"/>
    <lineage>
        <taxon>Bacteria</taxon>
        <taxon>Pseudomonadati</taxon>
        <taxon>Bacteroidota</taxon>
        <taxon>Cytophagia</taxon>
        <taxon>Cytophagales</taxon>
        <taxon>Cytophagaceae</taxon>
        <taxon>Spirosoma</taxon>
    </lineage>
</organism>
<dbReference type="PANTHER" id="PTHR43329">
    <property type="entry name" value="EPOXIDE HYDROLASE"/>
    <property type="match status" value="1"/>
</dbReference>
<sequence>MKGLIDVLDLSNVTLVGHDAGGMVTYAYLQAYPDTLAKAVIMNVAIPGIDPWDQIRQNPQIWHFAFNAIPDLPETLVMGKQRPFFDYFFTSIAAQPDKITEQARNTYVDAYASYDALHTGFEWYRTFPQDEKDNAATKGQPVQTPVLYLRGACEYGKIDDYVTSFRESGLVNVQGKLVPGSGHYAPEEATEDVVAILKTFINDHT</sequence>
<keyword evidence="3" id="KW-1185">Reference proteome</keyword>
<dbReference type="InterPro" id="IPR029058">
    <property type="entry name" value="AB_hydrolase_fold"/>
</dbReference>
<reference evidence="2" key="1">
    <citation type="submission" date="2020-09" db="EMBL/GenBank/DDBJ databases">
        <authorList>
            <person name="Kim M.K."/>
        </authorList>
    </citation>
    <scope>NUCLEOTIDE SEQUENCE</scope>
    <source>
        <strain evidence="2">BT704</strain>
    </source>
</reference>
<dbReference type="InterPro" id="IPR000073">
    <property type="entry name" value="AB_hydrolase_1"/>
</dbReference>
<dbReference type="Proteomes" id="UP000653797">
    <property type="component" value="Unassembled WGS sequence"/>
</dbReference>
<accession>A0A927B6N4</accession>
<dbReference type="SUPFAM" id="SSF53474">
    <property type="entry name" value="alpha/beta-Hydrolases"/>
    <property type="match status" value="1"/>
</dbReference>
<dbReference type="EMBL" id="JACXAA010000013">
    <property type="protein sequence ID" value="MBD2756681.1"/>
    <property type="molecule type" value="Genomic_DNA"/>
</dbReference>
<dbReference type="Gene3D" id="3.40.50.1820">
    <property type="entry name" value="alpha/beta hydrolase"/>
    <property type="match status" value="1"/>
</dbReference>
<proteinExistence type="predicted"/>
<dbReference type="GO" id="GO:0016787">
    <property type="term" value="F:hydrolase activity"/>
    <property type="evidence" value="ECO:0007669"/>
    <property type="project" value="UniProtKB-KW"/>
</dbReference>
<protein>
    <submittedName>
        <fullName evidence="2">Alpha/beta hydrolase</fullName>
    </submittedName>
</protein>
<feature type="domain" description="AB hydrolase-1" evidence="1">
    <location>
        <begin position="9"/>
        <end position="195"/>
    </location>
</feature>
<evidence type="ECO:0000313" key="3">
    <source>
        <dbReference type="Proteomes" id="UP000653797"/>
    </source>
</evidence>
<evidence type="ECO:0000259" key="1">
    <source>
        <dbReference type="Pfam" id="PF12697"/>
    </source>
</evidence>
<gene>
    <name evidence="2" type="ORF">IC230_27615</name>
</gene>
<keyword evidence="2" id="KW-0378">Hydrolase</keyword>
<evidence type="ECO:0000313" key="2">
    <source>
        <dbReference type="EMBL" id="MBD2756681.1"/>
    </source>
</evidence>
<comment type="caution">
    <text evidence="2">The sequence shown here is derived from an EMBL/GenBank/DDBJ whole genome shotgun (WGS) entry which is preliminary data.</text>
</comment>